<reference evidence="3" key="2">
    <citation type="submission" date="2023-06" db="EMBL/GenBank/DDBJ databases">
        <authorList>
            <consortium name="Lawrence Berkeley National Laboratory"/>
            <person name="Haridas S."/>
            <person name="Hensen N."/>
            <person name="Bonometti L."/>
            <person name="Westerberg I."/>
            <person name="Brannstrom I.O."/>
            <person name="Guillou S."/>
            <person name="Cros-Aarteil S."/>
            <person name="Calhoun S."/>
            <person name="Kuo A."/>
            <person name="Mondo S."/>
            <person name="Pangilinan J."/>
            <person name="Riley R."/>
            <person name="Labutti K."/>
            <person name="Andreopoulos B."/>
            <person name="Lipzen A."/>
            <person name="Chen C."/>
            <person name="Yanf M."/>
            <person name="Daum C."/>
            <person name="Ng V."/>
            <person name="Clum A."/>
            <person name="Steindorff A."/>
            <person name="Ohm R."/>
            <person name="Martin F."/>
            <person name="Silar P."/>
            <person name="Natvig D."/>
            <person name="Lalanne C."/>
            <person name="Gautier V."/>
            <person name="Ament-Velasquez S.L."/>
            <person name="Kruys A."/>
            <person name="Hutchinson M.I."/>
            <person name="Powell A.J."/>
            <person name="Barry K."/>
            <person name="Miller A.N."/>
            <person name="Grigoriev I.V."/>
            <person name="Debuchy R."/>
            <person name="Gladieux P."/>
            <person name="Thoren M.H."/>
            <person name="Johannesson H."/>
        </authorList>
    </citation>
    <scope>NUCLEOTIDE SEQUENCE</scope>
    <source>
        <strain evidence="3">CBS 314.62</strain>
    </source>
</reference>
<dbReference type="Gene3D" id="1.10.30.10">
    <property type="entry name" value="High mobility group box domain"/>
    <property type="match status" value="1"/>
</dbReference>
<name>A0AAE0XAR6_9PEZI</name>
<dbReference type="EMBL" id="JAULSO010000002">
    <property type="protein sequence ID" value="KAK3689199.1"/>
    <property type="molecule type" value="Genomic_DNA"/>
</dbReference>
<dbReference type="InterPro" id="IPR009071">
    <property type="entry name" value="HMG_box_dom"/>
</dbReference>
<comment type="caution">
    <text evidence="3">The sequence shown here is derived from an EMBL/GenBank/DDBJ whole genome shotgun (WGS) entry which is preliminary data.</text>
</comment>
<dbReference type="SMART" id="SM00398">
    <property type="entry name" value="HMG"/>
    <property type="match status" value="1"/>
</dbReference>
<dbReference type="SUPFAM" id="SSF47095">
    <property type="entry name" value="HMG-box"/>
    <property type="match status" value="1"/>
</dbReference>
<feature type="non-terminal residue" evidence="3">
    <location>
        <position position="1"/>
    </location>
</feature>
<dbReference type="PROSITE" id="PS50118">
    <property type="entry name" value="HMG_BOX_2"/>
    <property type="match status" value="1"/>
</dbReference>
<evidence type="ECO:0000313" key="4">
    <source>
        <dbReference type="Proteomes" id="UP001270362"/>
    </source>
</evidence>
<feature type="DNA-binding region" description="HMG box" evidence="1">
    <location>
        <begin position="4"/>
        <end position="74"/>
    </location>
</feature>
<dbReference type="InterPro" id="IPR036910">
    <property type="entry name" value="HMG_box_dom_sf"/>
</dbReference>
<evidence type="ECO:0000256" key="1">
    <source>
        <dbReference type="PROSITE-ProRule" id="PRU00267"/>
    </source>
</evidence>
<keyword evidence="1" id="KW-0238">DNA-binding</keyword>
<dbReference type="GO" id="GO:0005634">
    <property type="term" value="C:nucleus"/>
    <property type="evidence" value="ECO:0007669"/>
    <property type="project" value="UniProtKB-UniRule"/>
</dbReference>
<organism evidence="3 4">
    <name type="scientific">Podospora appendiculata</name>
    <dbReference type="NCBI Taxonomy" id="314037"/>
    <lineage>
        <taxon>Eukaryota</taxon>
        <taxon>Fungi</taxon>
        <taxon>Dikarya</taxon>
        <taxon>Ascomycota</taxon>
        <taxon>Pezizomycotina</taxon>
        <taxon>Sordariomycetes</taxon>
        <taxon>Sordariomycetidae</taxon>
        <taxon>Sordariales</taxon>
        <taxon>Podosporaceae</taxon>
        <taxon>Podospora</taxon>
    </lineage>
</organism>
<sequence>TGKVLRPLNSYILYRMAYESCIRAYLRNSNVSQISVSQLCGESWRMETPSVRRRFEDLARIDNAKHKLAFPDYTFKR</sequence>
<keyword evidence="1" id="KW-0539">Nucleus</keyword>
<keyword evidence="4" id="KW-1185">Reference proteome</keyword>
<dbReference type="Pfam" id="PF00505">
    <property type="entry name" value="HMG_box"/>
    <property type="match status" value="1"/>
</dbReference>
<dbReference type="Proteomes" id="UP001270362">
    <property type="component" value="Unassembled WGS sequence"/>
</dbReference>
<accession>A0AAE0XAR6</accession>
<feature type="non-terminal residue" evidence="3">
    <location>
        <position position="77"/>
    </location>
</feature>
<feature type="domain" description="HMG box" evidence="2">
    <location>
        <begin position="4"/>
        <end position="74"/>
    </location>
</feature>
<gene>
    <name evidence="3" type="ORF">B0T22DRAFT_366662</name>
</gene>
<reference evidence="3" key="1">
    <citation type="journal article" date="2023" name="Mol. Phylogenet. Evol.">
        <title>Genome-scale phylogeny and comparative genomics of the fungal order Sordariales.</title>
        <authorList>
            <person name="Hensen N."/>
            <person name="Bonometti L."/>
            <person name="Westerberg I."/>
            <person name="Brannstrom I.O."/>
            <person name="Guillou S."/>
            <person name="Cros-Aarteil S."/>
            <person name="Calhoun S."/>
            <person name="Haridas S."/>
            <person name="Kuo A."/>
            <person name="Mondo S."/>
            <person name="Pangilinan J."/>
            <person name="Riley R."/>
            <person name="LaButti K."/>
            <person name="Andreopoulos B."/>
            <person name="Lipzen A."/>
            <person name="Chen C."/>
            <person name="Yan M."/>
            <person name="Daum C."/>
            <person name="Ng V."/>
            <person name="Clum A."/>
            <person name="Steindorff A."/>
            <person name="Ohm R.A."/>
            <person name="Martin F."/>
            <person name="Silar P."/>
            <person name="Natvig D.O."/>
            <person name="Lalanne C."/>
            <person name="Gautier V."/>
            <person name="Ament-Velasquez S.L."/>
            <person name="Kruys A."/>
            <person name="Hutchinson M.I."/>
            <person name="Powell A.J."/>
            <person name="Barry K."/>
            <person name="Miller A.N."/>
            <person name="Grigoriev I.V."/>
            <person name="Debuchy R."/>
            <person name="Gladieux P."/>
            <person name="Hiltunen Thoren M."/>
            <person name="Johannesson H."/>
        </authorList>
    </citation>
    <scope>NUCLEOTIDE SEQUENCE</scope>
    <source>
        <strain evidence="3">CBS 314.62</strain>
    </source>
</reference>
<proteinExistence type="predicted"/>
<dbReference type="GO" id="GO:0003677">
    <property type="term" value="F:DNA binding"/>
    <property type="evidence" value="ECO:0007669"/>
    <property type="project" value="UniProtKB-UniRule"/>
</dbReference>
<protein>
    <recommendedName>
        <fullName evidence="2">HMG box domain-containing protein</fullName>
    </recommendedName>
</protein>
<evidence type="ECO:0000259" key="2">
    <source>
        <dbReference type="PROSITE" id="PS50118"/>
    </source>
</evidence>
<evidence type="ECO:0000313" key="3">
    <source>
        <dbReference type="EMBL" id="KAK3689199.1"/>
    </source>
</evidence>
<dbReference type="AlphaFoldDB" id="A0AAE0XAR6"/>